<reference evidence="3" key="1">
    <citation type="journal article" date="2016" name="Genome Announc.">
        <title>Complete genome sequence of Alkaliphilus metalliredigens strain QYMF, an alkaliphilic and metal-reducing bacterium isolated from borax-contaminated leachate ponds.</title>
        <authorList>
            <person name="Hwang C."/>
            <person name="Copeland A."/>
            <person name="Lucas S."/>
            <person name="Lapidus A."/>
            <person name="Barry K."/>
            <person name="Detter J.C."/>
            <person name="Glavina Del Rio T."/>
            <person name="Hammon N."/>
            <person name="Israni S."/>
            <person name="Dalin E."/>
            <person name="Tice H."/>
            <person name="Pitluck S."/>
            <person name="Chertkov O."/>
            <person name="Brettin T."/>
            <person name="Bruce D."/>
            <person name="Han C."/>
            <person name="Schmutz J."/>
            <person name="Larimer F."/>
            <person name="Land M.L."/>
            <person name="Hauser L."/>
            <person name="Kyrpides N."/>
            <person name="Mikhailova N."/>
            <person name="Ye Q."/>
            <person name="Zhou J."/>
            <person name="Richardson P."/>
            <person name="Fields M.W."/>
        </authorList>
    </citation>
    <scope>NUCLEOTIDE SEQUENCE [LARGE SCALE GENOMIC DNA]</scope>
    <source>
        <strain evidence="3">QYMF</strain>
    </source>
</reference>
<dbReference type="KEGG" id="amt:Amet_2327"/>
<dbReference type="EMBL" id="CP000724">
    <property type="protein sequence ID" value="ABR48484.1"/>
    <property type="molecule type" value="Genomic_DNA"/>
</dbReference>
<dbReference type="Proteomes" id="UP000001572">
    <property type="component" value="Chromosome"/>
</dbReference>
<keyword evidence="3" id="KW-1185">Reference proteome</keyword>
<proteinExistence type="predicted"/>
<dbReference type="RefSeq" id="WP_012063459.1">
    <property type="nucleotide sequence ID" value="NC_009633.1"/>
</dbReference>
<accession>A6TQL6</accession>
<evidence type="ECO:0000313" key="2">
    <source>
        <dbReference type="EMBL" id="ABR48484.1"/>
    </source>
</evidence>
<feature type="domain" description="GerMN" evidence="1">
    <location>
        <begin position="70"/>
        <end position="158"/>
    </location>
</feature>
<dbReference type="HOGENOM" id="CLU_975344_0_0_9"/>
<evidence type="ECO:0000259" key="1">
    <source>
        <dbReference type="SMART" id="SM00909"/>
    </source>
</evidence>
<name>A6TQL6_ALKMQ</name>
<organism evidence="2 3">
    <name type="scientific">Alkaliphilus metalliredigens (strain QYMF)</name>
    <dbReference type="NCBI Taxonomy" id="293826"/>
    <lineage>
        <taxon>Bacteria</taxon>
        <taxon>Bacillati</taxon>
        <taxon>Bacillota</taxon>
        <taxon>Clostridia</taxon>
        <taxon>Peptostreptococcales</taxon>
        <taxon>Natronincolaceae</taxon>
        <taxon>Alkaliphilus</taxon>
    </lineage>
</organism>
<dbReference type="InterPro" id="IPR019606">
    <property type="entry name" value="GerMN"/>
</dbReference>
<dbReference type="OrthoDB" id="9809406at2"/>
<evidence type="ECO:0000313" key="3">
    <source>
        <dbReference type="Proteomes" id="UP000001572"/>
    </source>
</evidence>
<dbReference type="SMART" id="SM00909">
    <property type="entry name" value="Germane"/>
    <property type="match status" value="1"/>
</dbReference>
<dbReference type="STRING" id="293826.Amet_2327"/>
<sequence>MVKNGLLFLLVLTISTMLWGCGPIQEMDEIEISPFPERKIELTTLYFKVKGARSLERETRVIERTFESAEEMIVKELINGPTEEHLLETLPRETKVQGVIIIGSTAYVNLSQEFIWEFDEKIHDESITIYSIVNTLTELNKIDDVQILVDGETLNQYQQYVSLKQIFDRNEKVMREELPYPHEVLKRYFQVIDEQDYRRAYDELYIPLSQNIDYLNFYRYMLINKGHIEKHKITKYSTQYMENEIVLKVDYDEENFNGEIIEHIGEPFHFRNHLGEWKIVIDDIE</sequence>
<gene>
    <name evidence="2" type="ordered locus">Amet_2327</name>
</gene>
<dbReference type="eggNOG" id="COG5401">
    <property type="taxonomic scope" value="Bacteria"/>
</dbReference>
<dbReference type="Pfam" id="PF10646">
    <property type="entry name" value="Germane"/>
    <property type="match status" value="1"/>
</dbReference>
<dbReference type="AlphaFoldDB" id="A6TQL6"/>
<protein>
    <recommendedName>
        <fullName evidence="1">GerMN domain-containing protein</fullName>
    </recommendedName>
</protein>